<dbReference type="Proteomes" id="UP000255192">
    <property type="component" value="Unassembled WGS sequence"/>
</dbReference>
<dbReference type="InterPro" id="IPR029069">
    <property type="entry name" value="HotDog_dom_sf"/>
</dbReference>
<dbReference type="AlphaFoldDB" id="A0A377ZEU3"/>
<dbReference type="SUPFAM" id="SSF54637">
    <property type="entry name" value="Thioesterase/thiol ester dehydrase-isomerase"/>
    <property type="match status" value="1"/>
</dbReference>
<dbReference type="GO" id="GO:0016787">
    <property type="term" value="F:hydrolase activity"/>
    <property type="evidence" value="ECO:0007669"/>
    <property type="project" value="UniProtKB-KW"/>
</dbReference>
<reference evidence="2 3" key="1">
    <citation type="submission" date="2018-06" db="EMBL/GenBank/DDBJ databases">
        <authorList>
            <consortium name="Pathogen Informatics"/>
            <person name="Doyle S."/>
        </authorList>
    </citation>
    <scope>NUCLEOTIDE SEQUENCE [LARGE SCALE GENOMIC DNA]</scope>
    <source>
        <strain evidence="2 3">NCTC204</strain>
    </source>
</reference>
<name>A0A377ZEU3_KLEPN</name>
<evidence type="ECO:0000313" key="2">
    <source>
        <dbReference type="EMBL" id="STU68894.1"/>
    </source>
</evidence>
<accession>A0A377ZEU3</accession>
<dbReference type="InterPro" id="IPR049427">
    <property type="entry name" value="Acyl-ACP_TE_C"/>
</dbReference>
<protein>
    <submittedName>
        <fullName evidence="2">4-hydroxybenzoyl-CoA thioesterase</fullName>
        <ecNumber evidence="2">3.1.2.-</ecNumber>
    </submittedName>
</protein>
<feature type="domain" description="Acyl-ACP thioesterase-like C-terminal" evidence="1">
    <location>
        <begin position="3"/>
        <end position="30"/>
    </location>
</feature>
<proteinExistence type="predicted"/>
<gene>
    <name evidence="2" type="primary">fadM_2</name>
    <name evidence="2" type="ORF">NCTC204_00324</name>
</gene>
<keyword evidence="2" id="KW-0378">Hydrolase</keyword>
<dbReference type="Gene3D" id="3.10.129.10">
    <property type="entry name" value="Hotdog Thioesterase"/>
    <property type="match status" value="1"/>
</dbReference>
<evidence type="ECO:0000313" key="3">
    <source>
        <dbReference type="Proteomes" id="UP000255192"/>
    </source>
</evidence>
<organism evidence="2 3">
    <name type="scientific">Klebsiella pneumoniae</name>
    <dbReference type="NCBI Taxonomy" id="573"/>
    <lineage>
        <taxon>Bacteria</taxon>
        <taxon>Pseudomonadati</taxon>
        <taxon>Pseudomonadota</taxon>
        <taxon>Gammaproteobacteria</taxon>
        <taxon>Enterobacterales</taxon>
        <taxon>Enterobacteriaceae</taxon>
        <taxon>Klebsiella/Raoultella group</taxon>
        <taxon>Klebsiella</taxon>
        <taxon>Klebsiella pneumoniae complex</taxon>
    </lineage>
</organism>
<sequence length="58" mass="7162">MQTQIKVRGYHLDVYQHVNNARYLEFLEEARWDGLENSPAFQWMMEKKHRLRGGEYQY</sequence>
<dbReference type="Pfam" id="PF20791">
    <property type="entry name" value="Acyl-ACP_TE_C"/>
    <property type="match status" value="1"/>
</dbReference>
<dbReference type="EMBL" id="UGMD01000002">
    <property type="protein sequence ID" value="STU68894.1"/>
    <property type="molecule type" value="Genomic_DNA"/>
</dbReference>
<evidence type="ECO:0000259" key="1">
    <source>
        <dbReference type="Pfam" id="PF20791"/>
    </source>
</evidence>
<dbReference type="EC" id="3.1.2.-" evidence="2"/>